<dbReference type="Proteomes" id="UP001224661">
    <property type="component" value="Unassembled WGS sequence"/>
</dbReference>
<protein>
    <submittedName>
        <fullName evidence="1">Uncharacterized protein</fullName>
    </submittedName>
</protein>
<organism evidence="1 2">
    <name type="scientific">Streptomyces solicavernae</name>
    <dbReference type="NCBI Taxonomy" id="3043614"/>
    <lineage>
        <taxon>Bacteria</taxon>
        <taxon>Bacillati</taxon>
        <taxon>Actinomycetota</taxon>
        <taxon>Actinomycetes</taxon>
        <taxon>Kitasatosporales</taxon>
        <taxon>Streptomycetaceae</taxon>
        <taxon>Streptomyces</taxon>
    </lineage>
</organism>
<dbReference type="RefSeq" id="WP_282516503.1">
    <property type="nucleotide sequence ID" value="NZ_JASCIR010000037.1"/>
</dbReference>
<gene>
    <name evidence="1" type="ORF">QIS99_28095</name>
</gene>
<sequence length="250" mass="27361">MTRRTTEQQRARELQRAEGISYHAALDRVREQNAVDTAPQDTTTEPAPAAPAVAYVLQPTEAEAAEGIVPEELGVRALPADASPVQRARAEAVWRTVDDPARPCRCSGTGCRHGEPCDDDSACGGRLVHVDRHPGSLWVVTHWFDVYACAACGDEFGMEVGLPDLPWGETQARENGQTSTIVYDGVRHPNFLDPDDIEEYETDLETDYYDHLNSNVHCEDCGAGSGSPYEECTCYEGFEDDGQECEAVPA</sequence>
<evidence type="ECO:0000313" key="1">
    <source>
        <dbReference type="EMBL" id="MDI3390024.1"/>
    </source>
</evidence>
<reference evidence="1 2" key="1">
    <citation type="submission" date="2023-05" db="EMBL/GenBank/DDBJ databases">
        <title>Draft genome sequence of Streptomyces sp. B-S-A8 isolated from a cave soil in Thailand.</title>
        <authorList>
            <person name="Chamroensaksri N."/>
            <person name="Muangham S."/>
        </authorList>
    </citation>
    <scope>NUCLEOTIDE SEQUENCE [LARGE SCALE GENOMIC DNA]</scope>
    <source>
        <strain evidence="1 2">B-S-A8</strain>
    </source>
</reference>
<dbReference type="EMBL" id="JASCIR010000037">
    <property type="protein sequence ID" value="MDI3390024.1"/>
    <property type="molecule type" value="Genomic_DNA"/>
</dbReference>
<keyword evidence="2" id="KW-1185">Reference proteome</keyword>
<accession>A0ABT6S0S2</accession>
<name>A0ABT6S0S2_9ACTN</name>
<proteinExistence type="predicted"/>
<evidence type="ECO:0000313" key="2">
    <source>
        <dbReference type="Proteomes" id="UP001224661"/>
    </source>
</evidence>
<comment type="caution">
    <text evidence="1">The sequence shown here is derived from an EMBL/GenBank/DDBJ whole genome shotgun (WGS) entry which is preliminary data.</text>
</comment>